<name>A0AA35UUB3_9PROT</name>
<feature type="compositionally biased region" description="Basic and acidic residues" evidence="1">
    <location>
        <begin position="45"/>
        <end position="63"/>
    </location>
</feature>
<proteinExistence type="predicted"/>
<evidence type="ECO:0000313" key="2">
    <source>
        <dbReference type="EMBL" id="CAI9122252.1"/>
    </source>
</evidence>
<dbReference type="RefSeq" id="WP_289843906.1">
    <property type="nucleotide sequence ID" value="NZ_CATKSH010000040.1"/>
</dbReference>
<dbReference type="EMBL" id="CATKSH010000040">
    <property type="protein sequence ID" value="CAI9122252.1"/>
    <property type="molecule type" value="Genomic_DNA"/>
</dbReference>
<gene>
    <name evidence="2" type="ORF">LMG32879_003112</name>
</gene>
<evidence type="ECO:0000313" key="3">
    <source>
        <dbReference type="Proteomes" id="UP001176960"/>
    </source>
</evidence>
<keyword evidence="3" id="KW-1185">Reference proteome</keyword>
<sequence length="171" mass="19492">MPTSTSPRSRSSFAKPKKRTVQEEIIMSESPTEPNEDNIGIEETPPDRQDQAIATERKEELDAPPKPAPLSSLPTPQTSIALSDPVLAGYIRFAACAFDSEWYLVQYPDVRNAGVDPTDHFFQTGWREWRWPNRFFDPIAYISANPDLGTYNGNPFWHYITHGARENRPLR</sequence>
<dbReference type="AlphaFoldDB" id="A0AA35UUB3"/>
<organism evidence="2 3">
    <name type="scientific">Brytella acorum</name>
    <dbReference type="NCBI Taxonomy" id="2959299"/>
    <lineage>
        <taxon>Bacteria</taxon>
        <taxon>Pseudomonadati</taxon>
        <taxon>Pseudomonadota</taxon>
        <taxon>Alphaproteobacteria</taxon>
        <taxon>Acetobacterales</taxon>
        <taxon>Acetobacteraceae</taxon>
        <taxon>Brytella</taxon>
    </lineage>
</organism>
<feature type="region of interest" description="Disordered" evidence="1">
    <location>
        <begin position="1"/>
        <end position="76"/>
    </location>
</feature>
<comment type="caution">
    <text evidence="2">The sequence shown here is derived from an EMBL/GenBank/DDBJ whole genome shotgun (WGS) entry which is preliminary data.</text>
</comment>
<feature type="compositionally biased region" description="Low complexity" evidence="1">
    <location>
        <begin position="1"/>
        <end position="12"/>
    </location>
</feature>
<protein>
    <submittedName>
        <fullName evidence="2">Uncharacterized protein</fullName>
    </submittedName>
</protein>
<reference evidence="2" key="1">
    <citation type="submission" date="2023-03" db="EMBL/GenBank/DDBJ databases">
        <authorList>
            <person name="Cleenwerck I."/>
        </authorList>
    </citation>
    <scope>NUCLEOTIDE SEQUENCE</scope>
    <source>
        <strain evidence="2">LMG 32879</strain>
    </source>
</reference>
<accession>A0AA35UUB3</accession>
<evidence type="ECO:0000256" key="1">
    <source>
        <dbReference type="SAM" id="MobiDB-lite"/>
    </source>
</evidence>
<dbReference type="Proteomes" id="UP001176960">
    <property type="component" value="Unassembled WGS sequence"/>
</dbReference>